<feature type="domain" description="Glycosyltransferase subfamily 4-like N-terminal" evidence="2">
    <location>
        <begin position="14"/>
        <end position="178"/>
    </location>
</feature>
<dbReference type="Pfam" id="PF00534">
    <property type="entry name" value="Glycos_transf_1"/>
    <property type="match status" value="1"/>
</dbReference>
<dbReference type="Proteomes" id="UP000594707">
    <property type="component" value="Chromosome"/>
</dbReference>
<dbReference type="CDD" id="cd03811">
    <property type="entry name" value="GT4_GT28_WabH-like"/>
    <property type="match status" value="1"/>
</dbReference>
<dbReference type="Pfam" id="PF13439">
    <property type="entry name" value="Glyco_transf_4"/>
    <property type="match status" value="1"/>
</dbReference>
<name>A0A7S9RQJ9_9BACT</name>
<sequence>MQKIAILINSLGGGGAERVVSTLLNELCFEYECYLILLENNIDYLLDNRINVICLKEDVNLSGIKKLIRLPFLAFKLAKIIKKFGFNQVTSFLYRSNYINILSSFFAKHRVVISERIAPSAMYRNNSLEDVISKILLKTLYKKADLIISVSKAIEFDLIENFNIGVKQVVIYNPYDIESINNKANEKVGVDIDKKSIIAVGTLCDRKNQQLILRSFARIADNDYVLYLLGKGENESKLKVLARELGITTRVVFLGFDNNPYKYLSKCSIFILGSNAEGFPNVLAEAMACGCAVISTDCLSGPREILAPKSDIKFELRDDIELAEFGVLVPVQDEVNLTKAIEVVIGDNELRGKYRQVAKERANDFNIDGIIKRYKEVICVG</sequence>
<dbReference type="Gene3D" id="3.40.50.2000">
    <property type="entry name" value="Glycogen Phosphorylase B"/>
    <property type="match status" value="2"/>
</dbReference>
<gene>
    <name evidence="3" type="ORF">CVT08_02180</name>
</gene>
<evidence type="ECO:0000259" key="2">
    <source>
        <dbReference type="Pfam" id="PF13439"/>
    </source>
</evidence>
<dbReference type="PANTHER" id="PTHR12526:SF630">
    <property type="entry name" value="GLYCOSYLTRANSFERASE"/>
    <property type="match status" value="1"/>
</dbReference>
<protein>
    <submittedName>
        <fullName evidence="3">Glycosyltransferase</fullName>
    </submittedName>
</protein>
<dbReference type="GO" id="GO:0016757">
    <property type="term" value="F:glycosyltransferase activity"/>
    <property type="evidence" value="ECO:0007669"/>
    <property type="project" value="InterPro"/>
</dbReference>
<feature type="domain" description="Glycosyl transferase family 1" evidence="1">
    <location>
        <begin position="185"/>
        <end position="360"/>
    </location>
</feature>
<keyword evidence="3" id="KW-0808">Transferase</keyword>
<evidence type="ECO:0000313" key="4">
    <source>
        <dbReference type="Proteomes" id="UP000594707"/>
    </source>
</evidence>
<dbReference type="AlphaFoldDB" id="A0A7S9RQJ9"/>
<organism evidence="3 4">
    <name type="scientific">Campylobacter concisus</name>
    <dbReference type="NCBI Taxonomy" id="199"/>
    <lineage>
        <taxon>Bacteria</taxon>
        <taxon>Pseudomonadati</taxon>
        <taxon>Campylobacterota</taxon>
        <taxon>Epsilonproteobacteria</taxon>
        <taxon>Campylobacterales</taxon>
        <taxon>Campylobacteraceae</taxon>
        <taxon>Campylobacter</taxon>
    </lineage>
</organism>
<dbReference type="EMBL" id="CP060705">
    <property type="protein sequence ID" value="QPH96121.1"/>
    <property type="molecule type" value="Genomic_DNA"/>
</dbReference>
<accession>A0A7S9RQJ9</accession>
<dbReference type="PANTHER" id="PTHR12526">
    <property type="entry name" value="GLYCOSYLTRANSFERASE"/>
    <property type="match status" value="1"/>
</dbReference>
<proteinExistence type="predicted"/>
<dbReference type="SUPFAM" id="SSF53756">
    <property type="entry name" value="UDP-Glycosyltransferase/glycogen phosphorylase"/>
    <property type="match status" value="1"/>
</dbReference>
<dbReference type="InterPro" id="IPR028098">
    <property type="entry name" value="Glyco_trans_4-like_N"/>
</dbReference>
<evidence type="ECO:0000313" key="3">
    <source>
        <dbReference type="EMBL" id="QPH96121.1"/>
    </source>
</evidence>
<dbReference type="RefSeq" id="WP_107856570.1">
    <property type="nucleotide sequence ID" value="NZ_CP060705.1"/>
</dbReference>
<reference evidence="3 4" key="1">
    <citation type="journal article" date="2018" name="Emerg. Microbes Infect.">
        <title>Genomic analysis of oral Campylobacter concisus strains identified a potential bacterial molecular marker associated with active Crohn's disease.</title>
        <authorList>
            <person name="Liu F."/>
            <person name="Ma R."/>
            <person name="Tay C.Y.A."/>
            <person name="Octavia S."/>
            <person name="Lan R."/>
            <person name="Chung H.K.L."/>
            <person name="Riordan S.M."/>
            <person name="Grimm M.C."/>
            <person name="Leong R.W."/>
            <person name="Tanaka M.M."/>
            <person name="Connor S."/>
            <person name="Zhang L."/>
        </authorList>
    </citation>
    <scope>NUCLEOTIDE SEQUENCE [LARGE SCALE GENOMIC DNA]</scope>
    <source>
        <strain evidence="3 4">P13UCO-S1</strain>
    </source>
</reference>
<evidence type="ECO:0000259" key="1">
    <source>
        <dbReference type="Pfam" id="PF00534"/>
    </source>
</evidence>
<dbReference type="InterPro" id="IPR001296">
    <property type="entry name" value="Glyco_trans_1"/>
</dbReference>